<dbReference type="eggNOG" id="COG3210">
    <property type="taxonomic scope" value="Bacteria"/>
</dbReference>
<name>Q0BSF9_GRABC</name>
<proteinExistence type="predicted"/>
<dbReference type="InterPro" id="IPR028992">
    <property type="entry name" value="Hedgehog/Intein_dom"/>
</dbReference>
<dbReference type="KEGG" id="gbe:GbCGDNIH1_1345"/>
<dbReference type="Pfam" id="PF13403">
    <property type="entry name" value="Hint_2"/>
    <property type="match status" value="1"/>
</dbReference>
<evidence type="ECO:0000259" key="1">
    <source>
        <dbReference type="Pfam" id="PF13403"/>
    </source>
</evidence>
<accession>Q0BSF9</accession>
<dbReference type="STRING" id="391165.GbCGDNIH1_1345"/>
<organism evidence="2 3">
    <name type="scientific">Granulibacter bethesdensis (strain ATCC BAA-1260 / CGDNIH1)</name>
    <dbReference type="NCBI Taxonomy" id="391165"/>
    <lineage>
        <taxon>Bacteria</taxon>
        <taxon>Pseudomonadati</taxon>
        <taxon>Pseudomonadota</taxon>
        <taxon>Alphaproteobacteria</taxon>
        <taxon>Acetobacterales</taxon>
        <taxon>Acetobacteraceae</taxon>
        <taxon>Granulibacter</taxon>
    </lineage>
</organism>
<dbReference type="RefSeq" id="WP_011632052.1">
    <property type="nucleotide sequence ID" value="NC_008343.2"/>
</dbReference>
<reference evidence="2 3" key="1">
    <citation type="journal article" date="2007" name="J. Bacteriol.">
        <title>Genome sequence analysis of the emerging human pathogenic acetic acid bacterium Granulibacter bethesdensis.</title>
        <authorList>
            <person name="Greenberg D.E."/>
            <person name="Porcella S.F."/>
            <person name="Zelazny A.M."/>
            <person name="Virtaneva K."/>
            <person name="Sturdevant D.E."/>
            <person name="Kupko J.J.III."/>
            <person name="Barbian K.D."/>
            <person name="Babar A."/>
            <person name="Dorward D.W."/>
            <person name="Holland S.M."/>
        </authorList>
    </citation>
    <scope>NUCLEOTIDE SEQUENCE [LARGE SCALE GENOMIC DNA]</scope>
    <source>
        <strain evidence="3">ATCC BAA-1260 / CGDNIH1</strain>
    </source>
</reference>
<protein>
    <submittedName>
        <fullName evidence="2">Hemagglutinin-related protein</fullName>
    </submittedName>
</protein>
<sequence length="272" mass="29092">MTVSQALDSSNTITLGGTSSAGVGSGNIIISTPGTALAATVSDFGNGESITLTGLAYQASDVVDVVSNGGNVFLILTDRGEVPVEDLQIGDHVITAGEAVRPIRWLGRRSYNGRFIQGRRDVLPVRIRQGALDGVLPKRDLLVSPLHAMFIDGVLVPAGRLVNGVSIVQEQHVETVSYVHIELDTHDVVFAEGAASESYVEDNNRSMFHNAHTYTGKGAAKVKARGRKRNGVAVARYCARRVVDGMLLDNIRQTLMEQVVSQLMAEPEKDSA</sequence>
<evidence type="ECO:0000313" key="2">
    <source>
        <dbReference type="EMBL" id="ABI62243.1"/>
    </source>
</evidence>
<dbReference type="SUPFAM" id="SSF51294">
    <property type="entry name" value="Hedgehog/intein (Hint) domain"/>
    <property type="match status" value="1"/>
</dbReference>
<dbReference type="EMBL" id="CP000394">
    <property type="protein sequence ID" value="ABI62243.1"/>
    <property type="molecule type" value="Genomic_DNA"/>
</dbReference>
<gene>
    <name evidence="2" type="ordered locus">GbCGDNIH1_1345</name>
</gene>
<feature type="domain" description="Hedgehog/Intein (Hint)" evidence="1">
    <location>
        <begin position="74"/>
        <end position="202"/>
    </location>
</feature>
<dbReference type="AlphaFoldDB" id="Q0BSF9"/>
<dbReference type="Proteomes" id="UP000001963">
    <property type="component" value="Chromosome"/>
</dbReference>
<evidence type="ECO:0000313" key="3">
    <source>
        <dbReference type="Proteomes" id="UP000001963"/>
    </source>
</evidence>
<dbReference type="HOGENOM" id="CLU_1022180_0_0_5"/>
<keyword evidence="3" id="KW-1185">Reference proteome</keyword>
<dbReference type="OrthoDB" id="6305173at2"/>
<dbReference type="InterPro" id="IPR036844">
    <property type="entry name" value="Hint_dom_sf"/>
</dbReference>
<dbReference type="Gene3D" id="2.170.16.10">
    <property type="entry name" value="Hedgehog/Intein (Hint) domain"/>
    <property type="match status" value="1"/>
</dbReference>